<dbReference type="STRING" id="364197.SAMN05216296_2740"/>
<organism evidence="11 12">
    <name type="scientific">Pseudomonas pohangensis</name>
    <dbReference type="NCBI Taxonomy" id="364197"/>
    <lineage>
        <taxon>Bacteria</taxon>
        <taxon>Pseudomonadati</taxon>
        <taxon>Pseudomonadota</taxon>
        <taxon>Gammaproteobacteria</taxon>
        <taxon>Pseudomonadales</taxon>
        <taxon>Pseudomonadaceae</taxon>
        <taxon>Pseudomonas</taxon>
    </lineage>
</organism>
<keyword evidence="12" id="KW-1185">Reference proteome</keyword>
<evidence type="ECO:0000256" key="3">
    <source>
        <dbReference type="ARBA" id="ARBA00022475"/>
    </source>
</evidence>
<dbReference type="PANTHER" id="PTHR35011:SF4">
    <property type="entry name" value="SLL1102 PROTEIN"/>
    <property type="match status" value="1"/>
</dbReference>
<feature type="transmembrane region" description="Helical" evidence="9">
    <location>
        <begin position="21"/>
        <end position="39"/>
    </location>
</feature>
<keyword evidence="4 9" id="KW-0997">Cell inner membrane</keyword>
<evidence type="ECO:0000313" key="12">
    <source>
        <dbReference type="Proteomes" id="UP000243232"/>
    </source>
</evidence>
<dbReference type="Pfam" id="PF04290">
    <property type="entry name" value="DctQ"/>
    <property type="match status" value="1"/>
</dbReference>
<comment type="similarity">
    <text evidence="8 9">Belongs to the TRAP transporter small permease family.</text>
</comment>
<keyword evidence="7 9" id="KW-0472">Membrane</keyword>
<proteinExistence type="inferred from homology"/>
<dbReference type="GO" id="GO:0022857">
    <property type="term" value="F:transmembrane transporter activity"/>
    <property type="evidence" value="ECO:0007669"/>
    <property type="project" value="UniProtKB-UniRule"/>
</dbReference>
<keyword evidence="6 9" id="KW-1133">Transmembrane helix</keyword>
<reference evidence="12" key="1">
    <citation type="submission" date="2016-10" db="EMBL/GenBank/DDBJ databases">
        <authorList>
            <person name="Varghese N."/>
            <person name="Submissions S."/>
        </authorList>
    </citation>
    <scope>NUCLEOTIDE SEQUENCE [LARGE SCALE GENOMIC DNA]</scope>
    <source>
        <strain evidence="12">DSM 17875</strain>
    </source>
</reference>
<evidence type="ECO:0000313" key="11">
    <source>
        <dbReference type="EMBL" id="SDU26559.1"/>
    </source>
</evidence>
<keyword evidence="2 9" id="KW-0813">Transport</keyword>
<feature type="domain" description="Tripartite ATP-independent periplasmic transporters DctQ component" evidence="10">
    <location>
        <begin position="30"/>
        <end position="160"/>
    </location>
</feature>
<feature type="transmembrane region" description="Helical" evidence="9">
    <location>
        <begin position="133"/>
        <end position="157"/>
    </location>
</feature>
<dbReference type="AlphaFoldDB" id="A0A1H2H4A4"/>
<dbReference type="InterPro" id="IPR055348">
    <property type="entry name" value="DctQ"/>
</dbReference>
<dbReference type="RefSeq" id="WP_172829135.1">
    <property type="nucleotide sequence ID" value="NZ_LT629785.1"/>
</dbReference>
<gene>
    <name evidence="11" type="ORF">SAMN05216296_2740</name>
</gene>
<dbReference type="Proteomes" id="UP000243232">
    <property type="component" value="Chromosome I"/>
</dbReference>
<evidence type="ECO:0000256" key="7">
    <source>
        <dbReference type="ARBA" id="ARBA00023136"/>
    </source>
</evidence>
<sequence>MLKAMRLYVRQVERMNRFIGRCSMYLIFVILAVLLYSSFSKALFDPSSWTLEMAQFLMVAYFLLGGAYSMQLDDHVRMDLLYSHWKPRTRTIVDLLTVGFLIFYLVLLLYGGISSTQYALEYDETSYSSWSPRMAPIKIIMVIGIALMLLQTIAMLFRDIAMLRGEPIE</sequence>
<feature type="transmembrane region" description="Helical" evidence="9">
    <location>
        <begin position="51"/>
        <end position="70"/>
    </location>
</feature>
<keyword evidence="3" id="KW-1003">Cell membrane</keyword>
<comment type="function">
    <text evidence="9">Part of the tripartite ATP-independent periplasmic (TRAP) transport system.</text>
</comment>
<evidence type="ECO:0000256" key="2">
    <source>
        <dbReference type="ARBA" id="ARBA00022448"/>
    </source>
</evidence>
<evidence type="ECO:0000256" key="4">
    <source>
        <dbReference type="ARBA" id="ARBA00022519"/>
    </source>
</evidence>
<evidence type="ECO:0000256" key="8">
    <source>
        <dbReference type="ARBA" id="ARBA00038436"/>
    </source>
</evidence>
<dbReference type="PANTHER" id="PTHR35011">
    <property type="entry name" value="2,3-DIKETO-L-GULONATE TRAP TRANSPORTER SMALL PERMEASE PROTEIN YIAM"/>
    <property type="match status" value="1"/>
</dbReference>
<accession>A0A1H2H4A4</accession>
<comment type="subcellular location">
    <subcellularLocation>
        <location evidence="1 9">Cell inner membrane</location>
        <topology evidence="1 9">Multi-pass membrane protein</topology>
    </subcellularLocation>
</comment>
<name>A0A1H2H4A4_9PSED</name>
<protein>
    <recommendedName>
        <fullName evidence="9">TRAP transporter small permease protein</fullName>
    </recommendedName>
</protein>
<comment type="subunit">
    <text evidence="9">The complex comprises the extracytoplasmic solute receptor protein and the two transmembrane proteins.</text>
</comment>
<evidence type="ECO:0000256" key="6">
    <source>
        <dbReference type="ARBA" id="ARBA00022989"/>
    </source>
</evidence>
<feature type="transmembrane region" description="Helical" evidence="9">
    <location>
        <begin position="91"/>
        <end position="113"/>
    </location>
</feature>
<keyword evidence="5 9" id="KW-0812">Transmembrane</keyword>
<evidence type="ECO:0000256" key="5">
    <source>
        <dbReference type="ARBA" id="ARBA00022692"/>
    </source>
</evidence>
<evidence type="ECO:0000256" key="9">
    <source>
        <dbReference type="RuleBase" id="RU369079"/>
    </source>
</evidence>
<evidence type="ECO:0000256" key="1">
    <source>
        <dbReference type="ARBA" id="ARBA00004429"/>
    </source>
</evidence>
<dbReference type="EMBL" id="LT629785">
    <property type="protein sequence ID" value="SDU26559.1"/>
    <property type="molecule type" value="Genomic_DNA"/>
</dbReference>
<evidence type="ECO:0000259" key="10">
    <source>
        <dbReference type="Pfam" id="PF04290"/>
    </source>
</evidence>
<dbReference type="GO" id="GO:0005886">
    <property type="term" value="C:plasma membrane"/>
    <property type="evidence" value="ECO:0007669"/>
    <property type="project" value="UniProtKB-SubCell"/>
</dbReference>
<dbReference type="InterPro" id="IPR007387">
    <property type="entry name" value="TRAP_DctQ"/>
</dbReference>